<dbReference type="InterPro" id="IPR028203">
    <property type="entry name" value="PSII_CF48-like_dom"/>
</dbReference>
<dbReference type="GO" id="GO:0009523">
    <property type="term" value="C:photosystem II"/>
    <property type="evidence" value="ECO:0007669"/>
    <property type="project" value="UniProtKB-KW"/>
</dbReference>
<keyword evidence="1" id="KW-0602">Photosynthesis</keyword>
<feature type="domain" description="Photosynthesis system II assembly factor Ycf48/Hcf136-like" evidence="4">
    <location>
        <begin position="226"/>
        <end position="343"/>
    </location>
</feature>
<dbReference type="EMBL" id="CP036291">
    <property type="protein sequence ID" value="QDU87266.1"/>
    <property type="molecule type" value="Genomic_DNA"/>
</dbReference>
<dbReference type="Proteomes" id="UP000317429">
    <property type="component" value="Chromosome"/>
</dbReference>
<dbReference type="PANTHER" id="PTHR47199">
    <property type="entry name" value="PHOTOSYSTEM II STABILITY/ASSEMBLY FACTOR HCF136, CHLOROPLASTIC"/>
    <property type="match status" value="1"/>
</dbReference>
<evidence type="ECO:0000259" key="4">
    <source>
        <dbReference type="Pfam" id="PF14870"/>
    </source>
</evidence>
<proteinExistence type="predicted"/>
<organism evidence="5 6">
    <name type="scientific">Pirellulimonas nuda</name>
    <dbReference type="NCBI Taxonomy" id="2528009"/>
    <lineage>
        <taxon>Bacteria</taxon>
        <taxon>Pseudomonadati</taxon>
        <taxon>Planctomycetota</taxon>
        <taxon>Planctomycetia</taxon>
        <taxon>Pirellulales</taxon>
        <taxon>Lacipirellulaceae</taxon>
        <taxon>Pirellulimonas</taxon>
    </lineage>
</organism>
<dbReference type="InterPro" id="IPR015943">
    <property type="entry name" value="WD40/YVTN_repeat-like_dom_sf"/>
</dbReference>
<name>A0A518D736_9BACT</name>
<sequence length="996" mass="105661" precursor="true">MRLSFLTYHTTLLAACLLASACPAGGGESHADAMVRDATLRQILFVDRQHGWAVGDRGAIYRTSDGGVRWQRQASGVTAPLYGIAIYGGRRGWAVGGETTPYTHSTKAVVLATEDGGWTWQRLDAPMLPALAGVQCGSEPGVGLAFGLSTALRPSGFAITTDGGRHWSLPPASQPSSWTAAAVRATGSTGPLTGMMAGPGGRLARIGTPVEDIDEIQQEPRTPRGLAYGDHGKVWLVGDGGLLLCSTDMGAHWQQPASPPPEVTRDFDWRAVATAGSEVRIVGAPGCVVLASSDSGATWRLEPTGVSTPLETVAMVGDKHAWAAGAMGVVIATTDGGRSWTPQRAGGGRCGVWVAATRASEVPLPLIADAAAGEGWLTAVDVVSRTVRPGDELRVSQAVVQVGGSLSQVEAAFPGLAPDAGPSPQQLDALRRRLAMRIVSLRPEIAVLPAAGGDDPVARACEDALRLAGDPQYTAAWKKVGLLPWKPKRVARVAPQGGSGAVSRSLVDYNSELGTSLKLAVAPSRGLLRTTYAPLPDTYAVTLEGAAARGGRRLTDGLMLQRGSDARRAAAEAPPNRLAELARFAQQSRAVDGLLSGEAPADWSGQVMHVTGGLSEDSGVELMLWLADAYRTRGQADRAADVLYLLARRYGDHPTAEHATLWLLRYYASSETARAGKPDEPPLGAAPLANVTDTPKPFKPHNAEPIAEAGAAAPLAAAEAGAAAPLAAAERWKRADLLGTYLERARPELFAEPKVRFPLAAARRRLDQPAADAVVRTLSRQAVDEPWRRCAHAEEWIEHVERGRPEKPLAAVRPLASQPVLDGNLDEPCWAAITPVELQSAESSRSAKLWLGYDSEYWYVAAQAPKLAGVPYPGPAVSARHHDGADSGRDRLRLSIDADRDYTTAFELTVDSRGWTADACWRDAHWDPKWFVAVADAADRWTCEAAIPWESLTAPNPRDVWAFSIDRIAPGHKTQSWPAGGAPAGSPDRFGLLLFE</sequence>
<evidence type="ECO:0000313" key="6">
    <source>
        <dbReference type="Proteomes" id="UP000317429"/>
    </source>
</evidence>
<evidence type="ECO:0000313" key="5">
    <source>
        <dbReference type="EMBL" id="QDU87266.1"/>
    </source>
</evidence>
<feature type="domain" description="Photosynthesis system II assembly factor Ycf48/Hcf136-like" evidence="4">
    <location>
        <begin position="37"/>
        <end position="124"/>
    </location>
</feature>
<reference evidence="5 6" key="1">
    <citation type="submission" date="2019-02" db="EMBL/GenBank/DDBJ databases">
        <title>Deep-cultivation of Planctomycetes and their phenomic and genomic characterization uncovers novel biology.</title>
        <authorList>
            <person name="Wiegand S."/>
            <person name="Jogler M."/>
            <person name="Boedeker C."/>
            <person name="Pinto D."/>
            <person name="Vollmers J."/>
            <person name="Rivas-Marin E."/>
            <person name="Kohn T."/>
            <person name="Peeters S.H."/>
            <person name="Heuer A."/>
            <person name="Rast P."/>
            <person name="Oberbeckmann S."/>
            <person name="Bunk B."/>
            <person name="Jeske O."/>
            <person name="Meyerdierks A."/>
            <person name="Storesund J.E."/>
            <person name="Kallscheuer N."/>
            <person name="Luecker S."/>
            <person name="Lage O.M."/>
            <person name="Pohl T."/>
            <person name="Merkel B.J."/>
            <person name="Hornburger P."/>
            <person name="Mueller R.-W."/>
            <person name="Bruemmer F."/>
            <person name="Labrenz M."/>
            <person name="Spormann A.M."/>
            <person name="Op den Camp H."/>
            <person name="Overmann J."/>
            <person name="Amann R."/>
            <person name="Jetten M.S.M."/>
            <person name="Mascher T."/>
            <person name="Medema M.H."/>
            <person name="Devos D.P."/>
            <person name="Kaster A.-K."/>
            <person name="Ovreas L."/>
            <person name="Rohde M."/>
            <person name="Galperin M.Y."/>
            <person name="Jogler C."/>
        </authorList>
    </citation>
    <scope>NUCLEOTIDE SEQUENCE [LARGE SCALE GENOMIC DNA]</scope>
    <source>
        <strain evidence="5 6">Pla175</strain>
    </source>
</reference>
<feature type="signal peptide" evidence="3">
    <location>
        <begin position="1"/>
        <end position="21"/>
    </location>
</feature>
<feature type="chain" id="PRO_5022027415" evidence="3">
    <location>
        <begin position="22"/>
        <end position="996"/>
    </location>
</feature>
<protein>
    <submittedName>
        <fullName evidence="5">Ycf48-like protein</fullName>
    </submittedName>
</protein>
<dbReference type="SUPFAM" id="SSF50939">
    <property type="entry name" value="Sialidases"/>
    <property type="match status" value="1"/>
</dbReference>
<dbReference type="SUPFAM" id="SSF49344">
    <property type="entry name" value="CBD9-like"/>
    <property type="match status" value="1"/>
</dbReference>
<dbReference type="AlphaFoldDB" id="A0A518D736"/>
<dbReference type="Pfam" id="PF14870">
    <property type="entry name" value="PSII_BNR"/>
    <property type="match status" value="2"/>
</dbReference>
<keyword evidence="6" id="KW-1185">Reference proteome</keyword>
<keyword evidence="2" id="KW-0604">Photosystem II</keyword>
<evidence type="ECO:0000256" key="3">
    <source>
        <dbReference type="SAM" id="SignalP"/>
    </source>
</evidence>
<dbReference type="Gene3D" id="2.60.40.1190">
    <property type="match status" value="1"/>
</dbReference>
<evidence type="ECO:0000256" key="2">
    <source>
        <dbReference type="ARBA" id="ARBA00023276"/>
    </source>
</evidence>
<evidence type="ECO:0000256" key="1">
    <source>
        <dbReference type="ARBA" id="ARBA00022531"/>
    </source>
</evidence>
<dbReference type="PANTHER" id="PTHR47199:SF2">
    <property type="entry name" value="PHOTOSYSTEM II STABILITY_ASSEMBLY FACTOR HCF136, CHLOROPLASTIC"/>
    <property type="match status" value="1"/>
</dbReference>
<keyword evidence="3" id="KW-0732">Signal</keyword>
<dbReference type="Gene3D" id="2.130.10.10">
    <property type="entry name" value="YVTN repeat-like/Quinoprotein amine dehydrogenase"/>
    <property type="match status" value="2"/>
</dbReference>
<dbReference type="GO" id="GO:0015979">
    <property type="term" value="P:photosynthesis"/>
    <property type="evidence" value="ECO:0007669"/>
    <property type="project" value="UniProtKB-KW"/>
</dbReference>
<accession>A0A518D736</accession>
<dbReference type="PROSITE" id="PS51257">
    <property type="entry name" value="PROKAR_LIPOPROTEIN"/>
    <property type="match status" value="1"/>
</dbReference>
<dbReference type="InterPro" id="IPR036278">
    <property type="entry name" value="Sialidase_sf"/>
</dbReference>
<gene>
    <name evidence="5" type="ORF">Pla175_06240</name>
</gene>
<dbReference type="RefSeq" id="WP_197527235.1">
    <property type="nucleotide sequence ID" value="NZ_CP036291.1"/>
</dbReference>
<dbReference type="KEGG" id="pnd:Pla175_06240"/>